<sequence>MSNWALAGEAISSYVKNNYQLEPYAALALDTLPAVGQYIDSENYDEDNFKRQMQFLHDQQAYNSFEAEKQRQFNQASIREAREYNSPVNVMSRLQAAGLNPNLVAGNIDGGMSLAATGGSSAAHSPNLSAPMHDPQLRLMNAQAGLLEAQTRKADADTGVVSTFREYQHELLQGEIKLQNVTFNMNDATRQYTLEQQKTLWHVQSQIDQNIENAKQEFRLISANANMAEIDASWRKRMNSYNWQKIGEEINLIAKQAQESQGRFELSQEQKKYVKDYAEAAVTAALASKKQADSYGENVSNQKDYWEELGRITGIDADVMEACKQFTTDMTETMSKTMKVQLENLDDFGKALLVAQILNQTLSGIGALGFLRKGSKSTTIGTVNNTTNNVVPF</sequence>
<name>A0A8F5MLQ3_9VIRU</name>
<organism evidence="1">
    <name type="scientific">Microvirus mar52</name>
    <dbReference type="NCBI Taxonomy" id="2851188"/>
    <lineage>
        <taxon>Viruses</taxon>
        <taxon>Monodnaviria</taxon>
        <taxon>Sangervirae</taxon>
        <taxon>Phixviricota</taxon>
        <taxon>Malgrandaviricetes</taxon>
        <taxon>Petitvirales</taxon>
        <taxon>Microviridae</taxon>
    </lineage>
</organism>
<reference evidence="1" key="1">
    <citation type="submission" date="2021-04" db="EMBL/GenBank/DDBJ databases">
        <title>Genomes of microviruses identified in yellow-bellied marmot fecal samples.</title>
        <authorList>
            <person name="Varsani A."/>
            <person name="Kraberger S."/>
            <person name="Chatterjee A."/>
            <person name="Richet C."/>
            <person name="Fontenele R.S."/>
            <person name="Schmidlin K."/>
            <person name="Blumstein D.T."/>
        </authorList>
    </citation>
    <scope>NUCLEOTIDE SEQUENCE</scope>
    <source>
        <strain evidence="1">Mar52</strain>
    </source>
</reference>
<protein>
    <submittedName>
        <fullName evidence="1">DNA pilot protein</fullName>
    </submittedName>
</protein>
<proteinExistence type="predicted"/>
<accession>A0A8F5MLQ3</accession>
<dbReference type="EMBL" id="MZ089798">
    <property type="protein sequence ID" value="QXN75253.1"/>
    <property type="molecule type" value="Genomic_DNA"/>
</dbReference>
<evidence type="ECO:0000313" key="1">
    <source>
        <dbReference type="EMBL" id="QXN75253.1"/>
    </source>
</evidence>